<name>A0A7I7Y0Q6_9MYCO</name>
<proteinExistence type="predicted"/>
<protein>
    <submittedName>
        <fullName evidence="1">Uncharacterized protein</fullName>
    </submittedName>
</protein>
<reference evidence="1" key="1">
    <citation type="journal article" date="2019" name="Emerg. Microbes Infect.">
        <title>Comprehensive subspecies identification of 175 nontuberculous mycobacteria species based on 7547 genomic profiles.</title>
        <authorList>
            <person name="Matsumoto Y."/>
            <person name="Kinjo T."/>
            <person name="Motooka D."/>
            <person name="Nabeya D."/>
            <person name="Jung N."/>
            <person name="Uechi K."/>
            <person name="Horii T."/>
            <person name="Iida T."/>
            <person name="Fujita J."/>
            <person name="Nakamura S."/>
        </authorList>
    </citation>
    <scope>NUCLEOTIDE SEQUENCE [LARGE SCALE GENOMIC DNA]</scope>
    <source>
        <strain evidence="1">JCM 13671</strain>
    </source>
</reference>
<dbReference type="Gene3D" id="3.40.960.10">
    <property type="entry name" value="VSR Endonuclease"/>
    <property type="match status" value="1"/>
</dbReference>
<dbReference type="OrthoDB" id="5143202at2"/>
<reference evidence="1" key="2">
    <citation type="submission" date="2020-02" db="EMBL/GenBank/DDBJ databases">
        <authorList>
            <person name="Matsumoto Y."/>
            <person name="Motooka D."/>
            <person name="Nakamura S."/>
        </authorList>
    </citation>
    <scope>NUCLEOTIDE SEQUENCE</scope>
    <source>
        <strain evidence="1">JCM 13671</strain>
    </source>
</reference>
<dbReference type="InterPro" id="IPR011335">
    <property type="entry name" value="Restrct_endonuc-II-like"/>
</dbReference>
<sequence length="294" mass="32222">MDEALDRLFASQGGVAHTGQLRAVVGRARFESGVASGLFVPVWTGVYARGEIDNHLRLAGLDLRAGEPVAICLGTAAAAYGFDTEDNRDLHVLTPRGHQLRSSDGLVVHRREGAPLATVDGRPATAPAWTAIEVARSLRRPRALATLDAALRSSTCGRADLLRAAKLQAGRRRIVRVRKLLELASPLAESAMESESRLVMHDRGLPAPVLQYEVVDLHGNLWRLDFAWPEQKVAVEYDGFAWHSNPEAFRRDRRKRAALEEMKWTLLSVVDVDVRRTPDVMVHRIAAALAAAAA</sequence>
<accession>A0A7I7Y0Q6</accession>
<dbReference type="Proteomes" id="UP000466931">
    <property type="component" value="Chromosome"/>
</dbReference>
<evidence type="ECO:0000313" key="2">
    <source>
        <dbReference type="Proteomes" id="UP000466931"/>
    </source>
</evidence>
<dbReference type="RefSeq" id="WP_085149671.1">
    <property type="nucleotide sequence ID" value="NZ_AP022612.1"/>
</dbReference>
<organism evidence="1 2">
    <name type="scientific">Mycolicibacterium confluentis</name>
    <dbReference type="NCBI Taxonomy" id="28047"/>
    <lineage>
        <taxon>Bacteria</taxon>
        <taxon>Bacillati</taxon>
        <taxon>Actinomycetota</taxon>
        <taxon>Actinomycetes</taxon>
        <taxon>Mycobacteriales</taxon>
        <taxon>Mycobacteriaceae</taxon>
        <taxon>Mycolicibacterium</taxon>
    </lineage>
</organism>
<keyword evidence="2" id="KW-1185">Reference proteome</keyword>
<dbReference type="EMBL" id="AP022612">
    <property type="protein sequence ID" value="BBZ35218.1"/>
    <property type="molecule type" value="Genomic_DNA"/>
</dbReference>
<dbReference type="AlphaFoldDB" id="A0A7I7Y0Q6"/>
<evidence type="ECO:0000313" key="1">
    <source>
        <dbReference type="EMBL" id="BBZ35218.1"/>
    </source>
</evidence>
<gene>
    <name evidence="1" type="ORF">MCNF_38230</name>
</gene>
<dbReference type="SUPFAM" id="SSF52980">
    <property type="entry name" value="Restriction endonuclease-like"/>
    <property type="match status" value="1"/>
</dbReference>